<gene>
    <name evidence="1" type="ORF">HNR31_001877</name>
</gene>
<protein>
    <recommendedName>
        <fullName evidence="3">Transposase</fullName>
    </recommendedName>
</protein>
<dbReference type="AlphaFoldDB" id="A0A7V9Z6W0"/>
<reference evidence="1 2" key="1">
    <citation type="submission" date="2020-07" db="EMBL/GenBank/DDBJ databases">
        <title>Genomic Encyclopedia of Type Strains, Phase IV (KMG-IV): sequencing the most valuable type-strain genomes for metagenomic binning, comparative biology and taxonomic classification.</title>
        <authorList>
            <person name="Goeker M."/>
        </authorList>
    </citation>
    <scope>NUCLEOTIDE SEQUENCE [LARGE SCALE GENOMIC DNA]</scope>
    <source>
        <strain evidence="1 2">DSM 15730</strain>
    </source>
</reference>
<dbReference type="EMBL" id="JACDUT010000005">
    <property type="protein sequence ID" value="MBA2875104.1"/>
    <property type="molecule type" value="Genomic_DNA"/>
</dbReference>
<keyword evidence="2" id="KW-1185">Reference proteome</keyword>
<comment type="caution">
    <text evidence="1">The sequence shown here is derived from an EMBL/GenBank/DDBJ whole genome shotgun (WGS) entry which is preliminary data.</text>
</comment>
<sequence>MKGLQYEAINVGTYTKKGIYPIQHVNGYHTRLKKWMDRFQGVVTKCLDNYLFWHHKKIPKKEQVKEPCLLSTSKIHNR</sequence>
<evidence type="ECO:0008006" key="3">
    <source>
        <dbReference type="Google" id="ProtNLM"/>
    </source>
</evidence>
<proteinExistence type="predicted"/>
<evidence type="ECO:0000313" key="1">
    <source>
        <dbReference type="EMBL" id="MBA2875104.1"/>
    </source>
</evidence>
<evidence type="ECO:0000313" key="2">
    <source>
        <dbReference type="Proteomes" id="UP000523087"/>
    </source>
</evidence>
<accession>A0A7V9Z6W0</accession>
<organism evidence="1 2">
    <name type="scientific">Thermaerobacillus caldiproteolyticus</name>
    <dbReference type="NCBI Taxonomy" id="247480"/>
    <lineage>
        <taxon>Bacteria</taxon>
        <taxon>Bacillati</taxon>
        <taxon>Bacillota</taxon>
        <taxon>Bacilli</taxon>
        <taxon>Bacillales</taxon>
        <taxon>Anoxybacillaceae</taxon>
        <taxon>Thermaerobacillus</taxon>
    </lineage>
</organism>
<name>A0A7V9Z6W0_9BACL</name>
<dbReference type="Proteomes" id="UP000523087">
    <property type="component" value="Unassembled WGS sequence"/>
</dbReference>